<feature type="domain" description="B box-type" evidence="9">
    <location>
        <begin position="24"/>
        <end position="71"/>
    </location>
</feature>
<gene>
    <name evidence="11" type="ORF">SELMODRAFT_266834</name>
</gene>
<dbReference type="EMBL" id="GL377570">
    <property type="protein sequence ID" value="EFJ33616.1"/>
    <property type="molecule type" value="Genomic_DNA"/>
</dbReference>
<evidence type="ECO:0000259" key="9">
    <source>
        <dbReference type="PROSITE" id="PS50119"/>
    </source>
</evidence>
<dbReference type="eggNOG" id="KOG1601">
    <property type="taxonomic scope" value="Eukaryota"/>
</dbReference>
<keyword evidence="12" id="KW-1185">Reference proteome</keyword>
<evidence type="ECO:0000256" key="3">
    <source>
        <dbReference type="ARBA" id="ARBA00022723"/>
    </source>
</evidence>
<dbReference type="PROSITE" id="PS51017">
    <property type="entry name" value="CCT"/>
    <property type="match status" value="1"/>
</dbReference>
<feature type="compositionally biased region" description="Basic and acidic residues" evidence="8">
    <location>
        <begin position="133"/>
        <end position="148"/>
    </location>
</feature>
<dbReference type="Pfam" id="PF00643">
    <property type="entry name" value="zf-B_box"/>
    <property type="match status" value="1"/>
</dbReference>
<dbReference type="InParanoid" id="D8R1V3"/>
<dbReference type="OrthoDB" id="153872at2759"/>
<dbReference type="GO" id="GO:0008270">
    <property type="term" value="F:zinc ion binding"/>
    <property type="evidence" value="ECO:0007669"/>
    <property type="project" value="UniProtKB-KW"/>
</dbReference>
<feature type="region of interest" description="Disordered" evidence="8">
    <location>
        <begin position="109"/>
        <end position="152"/>
    </location>
</feature>
<feature type="domain" description="CCT" evidence="10">
    <location>
        <begin position="399"/>
        <end position="441"/>
    </location>
</feature>
<dbReference type="InterPro" id="IPR049808">
    <property type="entry name" value="CONSTANS-like_Bbox1"/>
</dbReference>
<dbReference type="Gramene" id="EFJ33616">
    <property type="protein sequence ID" value="EFJ33616"/>
    <property type="gene ID" value="SELMODRAFT_266834"/>
</dbReference>
<reference evidence="11 12" key="1">
    <citation type="journal article" date="2011" name="Science">
        <title>The Selaginella genome identifies genetic changes associated with the evolution of vascular plants.</title>
        <authorList>
            <person name="Banks J.A."/>
            <person name="Nishiyama T."/>
            <person name="Hasebe M."/>
            <person name="Bowman J.L."/>
            <person name="Gribskov M."/>
            <person name="dePamphilis C."/>
            <person name="Albert V.A."/>
            <person name="Aono N."/>
            <person name="Aoyama T."/>
            <person name="Ambrose B.A."/>
            <person name="Ashton N.W."/>
            <person name="Axtell M.J."/>
            <person name="Barker E."/>
            <person name="Barker M.S."/>
            <person name="Bennetzen J.L."/>
            <person name="Bonawitz N.D."/>
            <person name="Chapple C."/>
            <person name="Cheng C."/>
            <person name="Correa L.G."/>
            <person name="Dacre M."/>
            <person name="DeBarry J."/>
            <person name="Dreyer I."/>
            <person name="Elias M."/>
            <person name="Engstrom E.M."/>
            <person name="Estelle M."/>
            <person name="Feng L."/>
            <person name="Finet C."/>
            <person name="Floyd S.K."/>
            <person name="Frommer W.B."/>
            <person name="Fujita T."/>
            <person name="Gramzow L."/>
            <person name="Gutensohn M."/>
            <person name="Harholt J."/>
            <person name="Hattori M."/>
            <person name="Heyl A."/>
            <person name="Hirai T."/>
            <person name="Hiwatashi Y."/>
            <person name="Ishikawa M."/>
            <person name="Iwata M."/>
            <person name="Karol K.G."/>
            <person name="Koehler B."/>
            <person name="Kolukisaoglu U."/>
            <person name="Kubo M."/>
            <person name="Kurata T."/>
            <person name="Lalonde S."/>
            <person name="Li K."/>
            <person name="Li Y."/>
            <person name="Litt A."/>
            <person name="Lyons E."/>
            <person name="Manning G."/>
            <person name="Maruyama T."/>
            <person name="Michael T.P."/>
            <person name="Mikami K."/>
            <person name="Miyazaki S."/>
            <person name="Morinaga S."/>
            <person name="Murata T."/>
            <person name="Mueller-Roeber B."/>
            <person name="Nelson D.R."/>
            <person name="Obara M."/>
            <person name="Oguri Y."/>
            <person name="Olmstead R.G."/>
            <person name="Onodera N."/>
            <person name="Petersen B.L."/>
            <person name="Pils B."/>
            <person name="Prigge M."/>
            <person name="Rensing S.A."/>
            <person name="Riano-Pachon D.M."/>
            <person name="Roberts A.W."/>
            <person name="Sato Y."/>
            <person name="Scheller H.V."/>
            <person name="Schulz B."/>
            <person name="Schulz C."/>
            <person name="Shakirov E.V."/>
            <person name="Shibagaki N."/>
            <person name="Shinohara N."/>
            <person name="Shippen D.E."/>
            <person name="Soerensen I."/>
            <person name="Sotooka R."/>
            <person name="Sugimoto N."/>
            <person name="Sugita M."/>
            <person name="Sumikawa N."/>
            <person name="Tanurdzic M."/>
            <person name="Theissen G."/>
            <person name="Ulvskov P."/>
            <person name="Wakazuki S."/>
            <person name="Weng J.K."/>
            <person name="Willats W.W."/>
            <person name="Wipf D."/>
            <person name="Wolf P.G."/>
            <person name="Yang L."/>
            <person name="Zimmer A.D."/>
            <person name="Zhu Q."/>
            <person name="Mitros T."/>
            <person name="Hellsten U."/>
            <person name="Loque D."/>
            <person name="Otillar R."/>
            <person name="Salamov A."/>
            <person name="Schmutz J."/>
            <person name="Shapiro H."/>
            <person name="Lindquist E."/>
            <person name="Lucas S."/>
            <person name="Rokhsar D."/>
            <person name="Grigoriev I.V."/>
        </authorList>
    </citation>
    <scope>NUCLEOTIDE SEQUENCE [LARGE SCALE GENOMIC DNA]</scope>
</reference>
<dbReference type="InterPro" id="IPR000315">
    <property type="entry name" value="Znf_B-box"/>
</dbReference>
<dbReference type="InterPro" id="IPR010402">
    <property type="entry name" value="CCT_domain"/>
</dbReference>
<evidence type="ECO:0000256" key="1">
    <source>
        <dbReference type="ARBA" id="ARBA00004123"/>
    </source>
</evidence>
<dbReference type="Pfam" id="PF06203">
    <property type="entry name" value="CCT"/>
    <property type="match status" value="1"/>
</dbReference>
<dbReference type="InterPro" id="IPR052453">
    <property type="entry name" value="CONSTANS-like_ZF"/>
</dbReference>
<dbReference type="AlphaFoldDB" id="D8R1V3"/>
<dbReference type="Proteomes" id="UP000001514">
    <property type="component" value="Unassembled WGS sequence"/>
</dbReference>
<dbReference type="FunCoup" id="D8R1V3">
    <property type="interactions" value="1164"/>
</dbReference>
<evidence type="ECO:0000256" key="5">
    <source>
        <dbReference type="ARBA" id="ARBA00023242"/>
    </source>
</evidence>
<organism evidence="12">
    <name type="scientific">Selaginella moellendorffii</name>
    <name type="common">Spikemoss</name>
    <dbReference type="NCBI Taxonomy" id="88036"/>
    <lineage>
        <taxon>Eukaryota</taxon>
        <taxon>Viridiplantae</taxon>
        <taxon>Streptophyta</taxon>
        <taxon>Embryophyta</taxon>
        <taxon>Tracheophyta</taxon>
        <taxon>Lycopodiopsida</taxon>
        <taxon>Selaginellales</taxon>
        <taxon>Selaginellaceae</taxon>
        <taxon>Selaginella</taxon>
    </lineage>
</organism>
<dbReference type="PANTHER" id="PTHR31874">
    <property type="entry name" value="CCT MOTIF FAMILY PROTEIN, EXPRESSED"/>
    <property type="match status" value="1"/>
</dbReference>
<sequence length="448" mass="49369">MEKASSTSKSSSNLAATAMAIAGRALRPCDVCGRERAKWFCKADEAYLCENCDGSVHGANAVSLRHERFRMGPNGMLMKNVKRVSKFQLAEDISPTNSAAAVTAACAKDSHCPPRKKPRSSRSHSLGSNSSKESGKVKAEPKSPKEYAAEFQPCQESSHEVPIFDPLLEDFAASDDNSLGCTVPCATPPDEDDEEMCFTVPDDCDLDGFLDSEADLGVMDGIISGTIEMDGIADLGDVLGESECKTFTHDSFGIDFPEIFHSPSPNSDVSDADAFDSADAVKVKTEEVEELDKIKLEVDEMLGFAFSSASTVKEEEVEKKITLKLDYEDVLNAWSDRGPFWTEGPRPQTVPDDSLFDPASTLDYGLVPDFCMESTEVEAVGQVPVVNFGEDRLTPRGGREARVMRYREKRRTRLFSKKIRYEVRKLNAERRPRLKGRFVKRTNSTPHA</sequence>
<dbReference type="GO" id="GO:0006355">
    <property type="term" value="P:regulation of DNA-templated transcription"/>
    <property type="evidence" value="ECO:0000318"/>
    <property type="project" value="GO_Central"/>
</dbReference>
<name>D8R1V3_SELML</name>
<accession>D8R1V3</accession>
<proteinExistence type="inferred from homology"/>
<evidence type="ECO:0000313" key="11">
    <source>
        <dbReference type="EMBL" id="EFJ33616.1"/>
    </source>
</evidence>
<evidence type="ECO:0000256" key="6">
    <source>
        <dbReference type="PROSITE-ProRule" id="PRU00024"/>
    </source>
</evidence>
<dbReference type="KEGG" id="smo:SELMODRAFT_266834"/>
<dbReference type="PROSITE" id="PS50119">
    <property type="entry name" value="ZF_BBOX"/>
    <property type="match status" value="1"/>
</dbReference>
<keyword evidence="4" id="KW-0862">Zinc</keyword>
<evidence type="ECO:0000256" key="7">
    <source>
        <dbReference type="PROSITE-ProRule" id="PRU00357"/>
    </source>
</evidence>
<evidence type="ECO:0000256" key="8">
    <source>
        <dbReference type="SAM" id="MobiDB-lite"/>
    </source>
</evidence>
<evidence type="ECO:0000256" key="4">
    <source>
        <dbReference type="ARBA" id="ARBA00022833"/>
    </source>
</evidence>
<protein>
    <recommendedName>
        <fullName evidence="13">CCT domain-containing protein</fullName>
    </recommendedName>
</protein>
<dbReference type="CDD" id="cd19821">
    <property type="entry name" value="Bbox1_BBX-like"/>
    <property type="match status" value="1"/>
</dbReference>
<dbReference type="PANTHER" id="PTHR31874:SF1">
    <property type="entry name" value="ZINC FINGER PROTEIN CONSTANS-LIKE 6"/>
    <property type="match status" value="1"/>
</dbReference>
<dbReference type="HOGENOM" id="CLU_035373_0_0_1"/>
<feature type="compositionally biased region" description="Basic residues" evidence="8">
    <location>
        <begin position="113"/>
        <end position="122"/>
    </location>
</feature>
<keyword evidence="5 7" id="KW-0539">Nucleus</keyword>
<evidence type="ECO:0000256" key="2">
    <source>
        <dbReference type="ARBA" id="ARBA00010024"/>
    </source>
</evidence>
<dbReference type="OMA" id="MGIMNEN"/>
<dbReference type="SMART" id="SM00336">
    <property type="entry name" value="BBOX"/>
    <property type="match status" value="1"/>
</dbReference>
<dbReference type="GO" id="GO:0005634">
    <property type="term" value="C:nucleus"/>
    <property type="evidence" value="ECO:0000318"/>
    <property type="project" value="GO_Central"/>
</dbReference>
<keyword evidence="6" id="KW-0863">Zinc-finger</keyword>
<comment type="similarity">
    <text evidence="2">Belongs to the CONSTANS family.</text>
</comment>
<evidence type="ECO:0000313" key="12">
    <source>
        <dbReference type="Proteomes" id="UP000001514"/>
    </source>
</evidence>
<keyword evidence="3" id="KW-0479">Metal-binding</keyword>
<evidence type="ECO:0000259" key="10">
    <source>
        <dbReference type="PROSITE" id="PS51017"/>
    </source>
</evidence>
<evidence type="ECO:0008006" key="13">
    <source>
        <dbReference type="Google" id="ProtNLM"/>
    </source>
</evidence>
<comment type="subcellular location">
    <subcellularLocation>
        <location evidence="1 7">Nucleus</location>
    </subcellularLocation>
</comment>